<keyword evidence="3" id="KW-1185">Reference proteome</keyword>
<feature type="transmembrane region" description="Helical" evidence="1">
    <location>
        <begin position="50"/>
        <end position="69"/>
    </location>
</feature>
<keyword evidence="1" id="KW-1133">Transmembrane helix</keyword>
<evidence type="ECO:0000313" key="2">
    <source>
        <dbReference type="EMBL" id="MCP2169282.1"/>
    </source>
</evidence>
<comment type="caution">
    <text evidence="2">The sequence shown here is derived from an EMBL/GenBank/DDBJ whole genome shotgun (WGS) entry which is preliminary data.</text>
</comment>
<proteinExistence type="predicted"/>
<organism evidence="2 3">
    <name type="scientific">Goodfellowiella coeruleoviolacea</name>
    <dbReference type="NCBI Taxonomy" id="334858"/>
    <lineage>
        <taxon>Bacteria</taxon>
        <taxon>Bacillati</taxon>
        <taxon>Actinomycetota</taxon>
        <taxon>Actinomycetes</taxon>
        <taxon>Pseudonocardiales</taxon>
        <taxon>Pseudonocardiaceae</taxon>
        <taxon>Goodfellowiella</taxon>
    </lineage>
</organism>
<name>A0AAE3KJN6_9PSEU</name>
<dbReference type="RefSeq" id="WP_253777928.1">
    <property type="nucleotide sequence ID" value="NZ_JAMTCK010000017.1"/>
</dbReference>
<evidence type="ECO:0000256" key="1">
    <source>
        <dbReference type="SAM" id="Phobius"/>
    </source>
</evidence>
<reference evidence="2" key="1">
    <citation type="submission" date="2022-06" db="EMBL/GenBank/DDBJ databases">
        <title>Genomic Encyclopedia of Archaeal and Bacterial Type Strains, Phase II (KMG-II): from individual species to whole genera.</title>
        <authorList>
            <person name="Goeker M."/>
        </authorList>
    </citation>
    <scope>NUCLEOTIDE SEQUENCE</scope>
    <source>
        <strain evidence="2">DSM 43935</strain>
    </source>
</reference>
<evidence type="ECO:0000313" key="3">
    <source>
        <dbReference type="Proteomes" id="UP001206128"/>
    </source>
</evidence>
<dbReference type="AlphaFoldDB" id="A0AAE3KJN6"/>
<accession>A0AAE3KJN6</accession>
<protein>
    <submittedName>
        <fullName evidence="2">Uncharacterized protein</fullName>
    </submittedName>
</protein>
<keyword evidence="1" id="KW-0472">Membrane</keyword>
<dbReference type="Proteomes" id="UP001206128">
    <property type="component" value="Unassembled WGS sequence"/>
</dbReference>
<gene>
    <name evidence="2" type="ORF">LX83_006166</name>
</gene>
<dbReference type="EMBL" id="JAMTCK010000017">
    <property type="protein sequence ID" value="MCP2169282.1"/>
    <property type="molecule type" value="Genomic_DNA"/>
</dbReference>
<sequence length="411" mass="42941">MISPEQDDMVLRLRREADGLDPVVRPGQIDEVLGWCQTRRGEQRRQQARLWAAAVIVVVAMIGVAVIVGRASTPPERITVAAEVDQWPLRGDLAGDTALLDRAEEVWRASGDRYAPVGPVRALFAQRSPALSVNFLVVVLAGQDANGRTVLGYVTSPVTRGEPDSRRLLVRAEAAVEPGQMAVGFIAARPDPQDASIPDGGSVAFALAAPGVPGIRVTTSLVDHSFTDDRASTEETYWRILPAGVGAWNSTIIVGHADDQQLPTWLAAGVHDPASSPVSLHTADVGLYAQPAPSSALGVGDLVVTPDGVLGVVATADGHVDTALASLASHGRVTTAISAIPGTLTSASGGAVLFIPAGPGEIAEGNRIVLTSTSNSELIVNIGRLTRTDAGWRVERMANTDATTAIAVDRD</sequence>
<keyword evidence="1" id="KW-0812">Transmembrane</keyword>